<evidence type="ECO:0000313" key="2">
    <source>
        <dbReference type="EMBL" id="DAD77634.1"/>
    </source>
</evidence>
<accession>A0A8S5M5Y6</accession>
<name>A0A8S5M5Y6_9CAUD</name>
<evidence type="ECO:0000256" key="1">
    <source>
        <dbReference type="SAM" id="MobiDB-lite"/>
    </source>
</evidence>
<organism evidence="2">
    <name type="scientific">Siphoviridae sp. ctH1110</name>
    <dbReference type="NCBI Taxonomy" id="2826226"/>
    <lineage>
        <taxon>Viruses</taxon>
        <taxon>Duplodnaviria</taxon>
        <taxon>Heunggongvirae</taxon>
        <taxon>Uroviricota</taxon>
        <taxon>Caudoviricetes</taxon>
    </lineage>
</organism>
<feature type="region of interest" description="Disordered" evidence="1">
    <location>
        <begin position="1"/>
        <end position="23"/>
    </location>
</feature>
<protein>
    <submittedName>
        <fullName evidence="2">Uncharacterized protein</fullName>
    </submittedName>
</protein>
<feature type="compositionally biased region" description="Gly residues" evidence="1">
    <location>
        <begin position="1"/>
        <end position="11"/>
    </location>
</feature>
<proteinExistence type="predicted"/>
<sequence length="131" mass="14399">MGGRGGAGGGSAKSSSAGGMFGREKPLKVETRYIEGRGFTRGRYDDTVLQAVPVGDGKVELQYAKADSYNKNAKTNKTNYVTYTLDHGFVNDTPHNINFEKITSFTGQTYAVKETLKKRGYKFRNGGWVKE</sequence>
<reference evidence="2" key="1">
    <citation type="journal article" date="2021" name="Proc. Natl. Acad. Sci. U.S.A.">
        <title>A Catalog of Tens of Thousands of Viruses from Human Metagenomes Reveals Hidden Associations with Chronic Diseases.</title>
        <authorList>
            <person name="Tisza M.J."/>
            <person name="Buck C.B."/>
        </authorList>
    </citation>
    <scope>NUCLEOTIDE SEQUENCE</scope>
    <source>
        <strain evidence="2">CtH1110</strain>
    </source>
</reference>
<dbReference type="EMBL" id="BK014829">
    <property type="protein sequence ID" value="DAD77634.1"/>
    <property type="molecule type" value="Genomic_DNA"/>
</dbReference>